<evidence type="ECO:0000256" key="1">
    <source>
        <dbReference type="SAM" id="MobiDB-lite"/>
    </source>
</evidence>
<evidence type="ECO:0000256" key="2">
    <source>
        <dbReference type="SAM" id="Phobius"/>
    </source>
</evidence>
<keyword evidence="2" id="KW-1133">Transmembrane helix</keyword>
<organism evidence="3">
    <name type="scientific">Pandoravirus neocaledonia</name>
    <dbReference type="NCBI Taxonomy" id="2107708"/>
    <lineage>
        <taxon>Viruses</taxon>
        <taxon>Pandoravirus</taxon>
    </lineage>
</organism>
<sequence>MPVTTHHLVRADRLPQKIKVAGGAALSAVGLVVVRQQLLFALLVILVVTALAVAYMKRHRTNHRSIEASTIDSLANSSDEEWSNLDINSVNIDWEQLTTNAPEEDEDVSDYHDLYGEHDMNGPATPPRNGRGSEDSAQPEGRVILPE</sequence>
<dbReference type="RefSeq" id="YP_009482302.1">
    <property type="nucleotide sequence ID" value="NC_037666.1"/>
</dbReference>
<name>A0A2U7UCV6_9VIRU</name>
<evidence type="ECO:0000313" key="3">
    <source>
        <dbReference type="EMBL" id="AVK76299.1"/>
    </source>
</evidence>
<feature type="compositionally biased region" description="Basic and acidic residues" evidence="1">
    <location>
        <begin position="109"/>
        <end position="120"/>
    </location>
</feature>
<keyword evidence="2" id="KW-0812">Transmembrane</keyword>
<dbReference type="Proteomes" id="UP000249287">
    <property type="component" value="Segment"/>
</dbReference>
<accession>A0A2U7UCV6</accession>
<keyword evidence="2" id="KW-0472">Membrane</keyword>
<dbReference type="GeneID" id="36843012"/>
<protein>
    <submittedName>
        <fullName evidence="3">Uncharacterized protein</fullName>
    </submittedName>
</protein>
<feature type="region of interest" description="Disordered" evidence="1">
    <location>
        <begin position="98"/>
        <end position="147"/>
    </location>
</feature>
<dbReference type="EMBL" id="MG011690">
    <property type="protein sequence ID" value="AVK76299.1"/>
    <property type="molecule type" value="Genomic_DNA"/>
</dbReference>
<feature type="transmembrane region" description="Helical" evidence="2">
    <location>
        <begin position="38"/>
        <end position="56"/>
    </location>
</feature>
<dbReference type="KEGG" id="vg:36843012"/>
<proteinExistence type="predicted"/>
<gene>
    <name evidence="3" type="ORF">pneo_cds_692</name>
</gene>
<reference evidence="3" key="1">
    <citation type="journal article" date="2018" name="Nat. Commun.">
        <title>Diversity and evolution of the emerging Pandoraviridae family.</title>
        <authorList>
            <person name="Legendre M."/>
            <person name="Fabre E."/>
            <person name="Poirot O."/>
            <person name="Jeudy S."/>
            <person name="Lartigue A."/>
            <person name="Alempic J.M."/>
            <person name="Beucher L."/>
            <person name="Philippe N."/>
            <person name="Bertaux L."/>
            <person name="Christo-Foroux E."/>
            <person name="Labadie K."/>
            <person name="Coute Y."/>
            <person name="Abergel C."/>
            <person name="Claverie J.M."/>
        </authorList>
    </citation>
    <scope>NUCLEOTIDE SEQUENCE [LARGE SCALE GENOMIC DNA]</scope>
    <source>
        <strain evidence="3">Neocaledonia</strain>
    </source>
</reference>